<proteinExistence type="predicted"/>
<reference evidence="1" key="1">
    <citation type="submission" date="2021-05" db="EMBL/GenBank/DDBJ databases">
        <authorList>
            <person name="Pan Q."/>
            <person name="Jouanno E."/>
            <person name="Zahm M."/>
            <person name="Klopp C."/>
            <person name="Cabau C."/>
            <person name="Louis A."/>
            <person name="Berthelot C."/>
            <person name="Parey E."/>
            <person name="Roest Crollius H."/>
            <person name="Montfort J."/>
            <person name="Robinson-Rechavi M."/>
            <person name="Bouchez O."/>
            <person name="Lampietro C."/>
            <person name="Lopez Roques C."/>
            <person name="Donnadieu C."/>
            <person name="Postlethwait J."/>
            <person name="Bobe J."/>
            <person name="Dillon D."/>
            <person name="Chandos A."/>
            <person name="von Hippel F."/>
            <person name="Guiguen Y."/>
        </authorList>
    </citation>
    <scope>NUCLEOTIDE SEQUENCE</scope>
    <source>
        <strain evidence="1">YG-Jan2019</strain>
    </source>
</reference>
<organism evidence="1 2">
    <name type="scientific">Dallia pectoralis</name>
    <name type="common">Alaska blackfish</name>
    <dbReference type="NCBI Taxonomy" id="75939"/>
    <lineage>
        <taxon>Eukaryota</taxon>
        <taxon>Metazoa</taxon>
        <taxon>Chordata</taxon>
        <taxon>Craniata</taxon>
        <taxon>Vertebrata</taxon>
        <taxon>Euteleostomi</taxon>
        <taxon>Actinopterygii</taxon>
        <taxon>Neopterygii</taxon>
        <taxon>Teleostei</taxon>
        <taxon>Protacanthopterygii</taxon>
        <taxon>Esociformes</taxon>
        <taxon>Umbridae</taxon>
        <taxon>Dallia</taxon>
    </lineage>
</organism>
<name>A0ACC2H564_DALPE</name>
<keyword evidence="2" id="KW-1185">Reference proteome</keyword>
<evidence type="ECO:0000313" key="1">
    <source>
        <dbReference type="EMBL" id="KAJ8010872.1"/>
    </source>
</evidence>
<comment type="caution">
    <text evidence="1">The sequence shown here is derived from an EMBL/GenBank/DDBJ whole genome shotgun (WGS) entry which is preliminary data.</text>
</comment>
<accession>A0ACC2H564</accession>
<sequence length="283" mass="32536">MDAQKYLLRIGYYAVPGVPTPNLDTLRRVHRSHLMTVPFENLTIHSQGRIQLALPHIYDKIVIRHRGGFCFENNGLFSWLLTEMGFHVTILSGQVNNAITGRYGPPFDHLISMVTLDVQRWLCDVGFGGSGFEFPISLETEELQKQGHRMYSIKKEGEMHILEWHDEETKESGLWTELYKFTLSPRSREDFTEMCDYHQSSPSSIFFRKSLCSVLKPNGRLTYMGHRLITSVFPSDESRNVTKTTRELTDKEIPGILKEEFGIVLDSPLVPKDEVITPPPIMY</sequence>
<dbReference type="Proteomes" id="UP001157502">
    <property type="component" value="Chromosome 6"/>
</dbReference>
<evidence type="ECO:0000313" key="2">
    <source>
        <dbReference type="Proteomes" id="UP001157502"/>
    </source>
</evidence>
<dbReference type="EMBL" id="CM055733">
    <property type="protein sequence ID" value="KAJ8010872.1"/>
    <property type="molecule type" value="Genomic_DNA"/>
</dbReference>
<protein>
    <submittedName>
        <fullName evidence="1">Uncharacterized protein</fullName>
    </submittedName>
</protein>
<gene>
    <name evidence="1" type="ORF">DPEC_G00079650</name>
</gene>